<keyword evidence="3" id="KW-1185">Reference proteome</keyword>
<proteinExistence type="predicted"/>
<organism evidence="2 3">
    <name type="scientific">Luteimonas padinae</name>
    <dbReference type="NCBI Taxonomy" id="1714359"/>
    <lineage>
        <taxon>Bacteria</taxon>
        <taxon>Pseudomonadati</taxon>
        <taxon>Pseudomonadota</taxon>
        <taxon>Gammaproteobacteria</taxon>
        <taxon>Lysobacterales</taxon>
        <taxon>Lysobacteraceae</taxon>
        <taxon>Luteimonas</taxon>
    </lineage>
</organism>
<name>A0ABV6SZ25_9GAMM</name>
<gene>
    <name evidence="2" type="ORF">ACFFFU_13175</name>
</gene>
<feature type="region of interest" description="Disordered" evidence="1">
    <location>
        <begin position="65"/>
        <end position="95"/>
    </location>
</feature>
<reference evidence="2 3" key="1">
    <citation type="submission" date="2024-09" db="EMBL/GenBank/DDBJ databases">
        <authorList>
            <person name="Sun Q."/>
            <person name="Mori K."/>
        </authorList>
    </citation>
    <scope>NUCLEOTIDE SEQUENCE [LARGE SCALE GENOMIC DNA]</scope>
    <source>
        <strain evidence="2 3">KCTC 52403</strain>
    </source>
</reference>
<dbReference type="RefSeq" id="WP_189495327.1">
    <property type="nucleotide sequence ID" value="NZ_BMZT01000002.1"/>
</dbReference>
<accession>A0ABV6SZ25</accession>
<feature type="region of interest" description="Disordered" evidence="1">
    <location>
        <begin position="1"/>
        <end position="42"/>
    </location>
</feature>
<evidence type="ECO:0000313" key="2">
    <source>
        <dbReference type="EMBL" id="MFC0718683.1"/>
    </source>
</evidence>
<evidence type="ECO:0000256" key="1">
    <source>
        <dbReference type="SAM" id="MobiDB-lite"/>
    </source>
</evidence>
<evidence type="ECO:0008006" key="4">
    <source>
        <dbReference type="Google" id="ProtNLM"/>
    </source>
</evidence>
<evidence type="ECO:0000313" key="3">
    <source>
        <dbReference type="Proteomes" id="UP001589898"/>
    </source>
</evidence>
<dbReference type="Proteomes" id="UP001589898">
    <property type="component" value="Unassembled WGS sequence"/>
</dbReference>
<protein>
    <recommendedName>
        <fullName evidence="4">Histone H1</fullName>
    </recommendedName>
</protein>
<sequence>MSRSSTKKTTTSTAAAPAAARPRASAPLRRSGSAATTSAAHLTSQRIAADVAAFKKAGGRIEVLGNTPLRPYSARSTTRKATKVEPKAAKAGTKG</sequence>
<dbReference type="EMBL" id="JBHLTF010000033">
    <property type="protein sequence ID" value="MFC0718683.1"/>
    <property type="molecule type" value="Genomic_DNA"/>
</dbReference>
<comment type="caution">
    <text evidence="2">The sequence shown here is derived from an EMBL/GenBank/DDBJ whole genome shotgun (WGS) entry which is preliminary data.</text>
</comment>